<accession>E4T3I4</accession>
<dbReference type="AlphaFoldDB" id="E4T3I4"/>
<sequence>MPNSRVPQAIVDFNLYVNNALDYLNAGTPKNSERLTITDDELTLLTGIVTRWNPLYVLYSDKEKTRTTVVIAQLQDLITEFNDLNQSKHLLNRIAASANVTVVDLKTFNIKSGSTKRSVAVQPIQVGVDVSIQLLGGGSVTIKCREDGSSSASIIDEADCVQYAYMVGKTPPESADAVGLNRNISTRATFTLSLGSGVSAQSLYIYLRWYNTKHPELAGPWTRLVSTVIV</sequence>
<dbReference type="HOGENOM" id="CLU_1179303_0_0_10"/>
<proteinExistence type="predicted"/>
<reference key="1">
    <citation type="submission" date="2010-11" db="EMBL/GenBank/DDBJ databases">
        <title>The complete genome of Paludibacter propionicigenes DSM 17365.</title>
        <authorList>
            <consortium name="US DOE Joint Genome Institute (JGI-PGF)"/>
            <person name="Lucas S."/>
            <person name="Copeland A."/>
            <person name="Lapidus A."/>
            <person name="Bruce D."/>
            <person name="Goodwin L."/>
            <person name="Pitluck S."/>
            <person name="Kyrpides N."/>
            <person name="Mavromatis K."/>
            <person name="Ivanova N."/>
            <person name="Munk A.C."/>
            <person name="Brettin T."/>
            <person name="Detter J.C."/>
            <person name="Han C."/>
            <person name="Tapia R."/>
            <person name="Land M."/>
            <person name="Hauser L."/>
            <person name="Markowitz V."/>
            <person name="Cheng J.-F."/>
            <person name="Hugenholtz P."/>
            <person name="Woyke T."/>
            <person name="Wu D."/>
            <person name="Gronow S."/>
            <person name="Wellnitz S."/>
            <person name="Brambilla E."/>
            <person name="Klenk H.-P."/>
            <person name="Eisen J.A."/>
        </authorList>
    </citation>
    <scope>NUCLEOTIDE SEQUENCE</scope>
    <source>
        <strain>WB4</strain>
    </source>
</reference>
<reference evidence="1 2" key="2">
    <citation type="journal article" date="2011" name="Stand. Genomic Sci.">
        <title>Complete genome sequence of Paludibacter propionicigenes type strain (WB4).</title>
        <authorList>
            <person name="Gronow S."/>
            <person name="Munk C."/>
            <person name="Lapidus A."/>
            <person name="Nolan M."/>
            <person name="Lucas S."/>
            <person name="Hammon N."/>
            <person name="Deshpande S."/>
            <person name="Cheng J.F."/>
            <person name="Tapia R."/>
            <person name="Han C."/>
            <person name="Goodwin L."/>
            <person name="Pitluck S."/>
            <person name="Liolios K."/>
            <person name="Ivanova N."/>
            <person name="Mavromatis K."/>
            <person name="Mikhailova N."/>
            <person name="Pati A."/>
            <person name="Chen A."/>
            <person name="Palaniappan K."/>
            <person name="Land M."/>
            <person name="Hauser L."/>
            <person name="Chang Y.J."/>
            <person name="Jeffries C.D."/>
            <person name="Brambilla E."/>
            <person name="Rohde M."/>
            <person name="Goker M."/>
            <person name="Detter J.C."/>
            <person name="Woyke T."/>
            <person name="Bristow J."/>
            <person name="Eisen J.A."/>
            <person name="Markowitz V."/>
            <person name="Hugenholtz P."/>
            <person name="Kyrpides N.C."/>
            <person name="Klenk H.P."/>
        </authorList>
    </citation>
    <scope>NUCLEOTIDE SEQUENCE [LARGE SCALE GENOMIC DNA]</scope>
    <source>
        <strain evidence="2">DSM 17365 / JCM 13257 / WB4</strain>
    </source>
</reference>
<evidence type="ECO:0000313" key="2">
    <source>
        <dbReference type="Proteomes" id="UP000008718"/>
    </source>
</evidence>
<dbReference type="KEGG" id="ppn:Palpr_1130"/>
<dbReference type="RefSeq" id="WP_013444647.1">
    <property type="nucleotide sequence ID" value="NC_014734.1"/>
</dbReference>
<name>E4T3I4_PALPW</name>
<evidence type="ECO:0000313" key="1">
    <source>
        <dbReference type="EMBL" id="ADQ79278.1"/>
    </source>
</evidence>
<protein>
    <submittedName>
        <fullName evidence="1">Uncharacterized protein</fullName>
    </submittedName>
</protein>
<dbReference type="EMBL" id="CP002345">
    <property type="protein sequence ID" value="ADQ79278.1"/>
    <property type="molecule type" value="Genomic_DNA"/>
</dbReference>
<keyword evidence="2" id="KW-1185">Reference proteome</keyword>
<organism evidence="1 2">
    <name type="scientific">Paludibacter propionicigenes (strain DSM 17365 / JCM 13257 / WB4)</name>
    <dbReference type="NCBI Taxonomy" id="694427"/>
    <lineage>
        <taxon>Bacteria</taxon>
        <taxon>Pseudomonadati</taxon>
        <taxon>Bacteroidota</taxon>
        <taxon>Bacteroidia</taxon>
        <taxon>Bacteroidales</taxon>
        <taxon>Paludibacteraceae</taxon>
        <taxon>Paludibacter</taxon>
    </lineage>
</organism>
<dbReference type="Proteomes" id="UP000008718">
    <property type="component" value="Chromosome"/>
</dbReference>
<gene>
    <name evidence="1" type="ordered locus">Palpr_1130</name>
</gene>